<accession>A0A5J9TZQ2</accession>
<comment type="caution">
    <text evidence="2">The sequence shown here is derived from an EMBL/GenBank/DDBJ whole genome shotgun (WGS) entry which is preliminary data.</text>
</comment>
<name>A0A5J9TZQ2_9POAL</name>
<proteinExistence type="predicted"/>
<feature type="compositionally biased region" description="Polar residues" evidence="1">
    <location>
        <begin position="61"/>
        <end position="76"/>
    </location>
</feature>
<dbReference type="EMBL" id="RWGY01000031">
    <property type="protein sequence ID" value="TVU16358.1"/>
    <property type="molecule type" value="Genomic_DNA"/>
</dbReference>
<dbReference type="Proteomes" id="UP000324897">
    <property type="component" value="Unassembled WGS sequence"/>
</dbReference>
<protein>
    <submittedName>
        <fullName evidence="2">Uncharacterized protein</fullName>
    </submittedName>
</protein>
<sequence>MTDCAGEAPSSRVAVQLEGEARYVHAPVTDNHWCLGRMLRQVRATNDVTERERALTKRGHTSTAAGPQQNVKRIGE</sequence>
<evidence type="ECO:0000313" key="2">
    <source>
        <dbReference type="EMBL" id="TVU16358.1"/>
    </source>
</evidence>
<feature type="region of interest" description="Disordered" evidence="1">
    <location>
        <begin position="52"/>
        <end position="76"/>
    </location>
</feature>
<keyword evidence="3" id="KW-1185">Reference proteome</keyword>
<evidence type="ECO:0000313" key="3">
    <source>
        <dbReference type="Proteomes" id="UP000324897"/>
    </source>
</evidence>
<feature type="non-terminal residue" evidence="2">
    <location>
        <position position="1"/>
    </location>
</feature>
<organism evidence="2 3">
    <name type="scientific">Eragrostis curvula</name>
    <name type="common">weeping love grass</name>
    <dbReference type="NCBI Taxonomy" id="38414"/>
    <lineage>
        <taxon>Eukaryota</taxon>
        <taxon>Viridiplantae</taxon>
        <taxon>Streptophyta</taxon>
        <taxon>Embryophyta</taxon>
        <taxon>Tracheophyta</taxon>
        <taxon>Spermatophyta</taxon>
        <taxon>Magnoliopsida</taxon>
        <taxon>Liliopsida</taxon>
        <taxon>Poales</taxon>
        <taxon>Poaceae</taxon>
        <taxon>PACMAD clade</taxon>
        <taxon>Chloridoideae</taxon>
        <taxon>Eragrostideae</taxon>
        <taxon>Eragrostidinae</taxon>
        <taxon>Eragrostis</taxon>
    </lineage>
</organism>
<dbReference type="AlphaFoldDB" id="A0A5J9TZQ2"/>
<gene>
    <name evidence="2" type="ORF">EJB05_39917</name>
</gene>
<reference evidence="2 3" key="1">
    <citation type="journal article" date="2019" name="Sci. Rep.">
        <title>A high-quality genome of Eragrostis curvula grass provides insights into Poaceae evolution and supports new strategies to enhance forage quality.</title>
        <authorList>
            <person name="Carballo J."/>
            <person name="Santos B.A.C.M."/>
            <person name="Zappacosta D."/>
            <person name="Garbus I."/>
            <person name="Selva J.P."/>
            <person name="Gallo C.A."/>
            <person name="Diaz A."/>
            <person name="Albertini E."/>
            <person name="Caccamo M."/>
            <person name="Echenique V."/>
        </authorList>
    </citation>
    <scope>NUCLEOTIDE SEQUENCE [LARGE SCALE GENOMIC DNA]</scope>
    <source>
        <strain evidence="3">cv. Victoria</strain>
        <tissue evidence="2">Leaf</tissue>
    </source>
</reference>
<evidence type="ECO:0000256" key="1">
    <source>
        <dbReference type="SAM" id="MobiDB-lite"/>
    </source>
</evidence>
<dbReference type="Gramene" id="TVU16358">
    <property type="protein sequence ID" value="TVU16358"/>
    <property type="gene ID" value="EJB05_39917"/>
</dbReference>